<name>A0ABX1TPE6_9GAMM</name>
<protein>
    <submittedName>
        <fullName evidence="3">RepB family plasmid replication initiator protein</fullName>
    </submittedName>
</protein>
<keyword evidence="4" id="KW-1185">Reference proteome</keyword>
<organism evidence="3 4">
    <name type="scientific">Candidatus Competibacter phosphatis</name>
    <dbReference type="NCBI Taxonomy" id="221280"/>
    <lineage>
        <taxon>Bacteria</taxon>
        <taxon>Pseudomonadati</taxon>
        <taxon>Pseudomonadota</taxon>
        <taxon>Gammaproteobacteria</taxon>
        <taxon>Candidatus Competibacteraceae</taxon>
        <taxon>Candidatus Competibacter</taxon>
    </lineage>
</organism>
<evidence type="ECO:0000313" key="3">
    <source>
        <dbReference type="EMBL" id="NMQ21307.1"/>
    </source>
</evidence>
<comment type="similarity">
    <text evidence="1">Belongs to the initiator RepB protein family.</text>
</comment>
<comment type="caution">
    <text evidence="3">The sequence shown here is derived from an EMBL/GenBank/DDBJ whole genome shotgun (WGS) entry which is preliminary data.</text>
</comment>
<dbReference type="InterPro" id="IPR036390">
    <property type="entry name" value="WH_DNA-bd_sf"/>
</dbReference>
<dbReference type="Gene3D" id="1.10.10.10">
    <property type="entry name" value="Winged helix-like DNA-binding domain superfamily/Winged helix DNA-binding domain"/>
    <property type="match status" value="1"/>
</dbReference>
<evidence type="ECO:0000259" key="2">
    <source>
        <dbReference type="Pfam" id="PF01051"/>
    </source>
</evidence>
<sequence>MKCPVFGSSYLMSKHPVPTGDPWKLSETHPATVPVPLPVIIVKVEGPYTERDRKLWTFLLHAVWDELGEKRIHELSAHKINQVFRMLGGDHNTSWIWESAKRLVDTKVIFECEEEDERYQGIASLLSAAAVGKRARETGFLRFEFPSMLIPILKEPGRFARLRVHFLIGLSGKYAVSLYEILESIVNKIDPVMEVSLDALRQWLKVPEGKLTRWVHLNQRVIQPAIEQINTNPLGAGFTVDVHPIKKRQVCRSDTFYSLQSR</sequence>
<accession>A0ABX1TPE6</accession>
<dbReference type="InterPro" id="IPR036388">
    <property type="entry name" value="WH-like_DNA-bd_sf"/>
</dbReference>
<dbReference type="EMBL" id="SPMZ01000085">
    <property type="protein sequence ID" value="NMQ21307.1"/>
    <property type="molecule type" value="Genomic_DNA"/>
</dbReference>
<evidence type="ECO:0000313" key="4">
    <source>
        <dbReference type="Proteomes" id="UP000760480"/>
    </source>
</evidence>
<evidence type="ECO:0000256" key="1">
    <source>
        <dbReference type="ARBA" id="ARBA00038283"/>
    </source>
</evidence>
<dbReference type="Proteomes" id="UP000760480">
    <property type="component" value="Unassembled WGS sequence"/>
</dbReference>
<dbReference type="Pfam" id="PF21205">
    <property type="entry name" value="Rep3_C"/>
    <property type="match status" value="1"/>
</dbReference>
<proteinExistence type="inferred from homology"/>
<dbReference type="Pfam" id="PF01051">
    <property type="entry name" value="Rep3_N"/>
    <property type="match status" value="1"/>
</dbReference>
<dbReference type="InterPro" id="IPR000525">
    <property type="entry name" value="Initiator_Rep_WH1"/>
</dbReference>
<dbReference type="SUPFAM" id="SSF46785">
    <property type="entry name" value="Winged helix' DNA-binding domain"/>
    <property type="match status" value="1"/>
</dbReference>
<gene>
    <name evidence="3" type="ORF">E4P82_20155</name>
</gene>
<reference evidence="3 4" key="1">
    <citation type="submission" date="2019-03" db="EMBL/GenBank/DDBJ databases">
        <title>Metabolic reconstructions from genomes of highly enriched 'Candidatus Accumulibacter' and 'Candidatus Competibacter' bioreactor populations.</title>
        <authorList>
            <person name="Annavajhala M.K."/>
            <person name="Welles L."/>
            <person name="Abbas B."/>
            <person name="Sorokin D."/>
            <person name="Park H."/>
            <person name="Van Loosdrecht M."/>
            <person name="Chandran K."/>
        </authorList>
    </citation>
    <scope>NUCLEOTIDE SEQUENCE [LARGE SCALE GENOMIC DNA]</scope>
    <source>
        <strain evidence="3 4">SBR_G</strain>
    </source>
</reference>
<feature type="domain" description="Initiator Rep protein WH1" evidence="2">
    <location>
        <begin position="42"/>
        <end position="182"/>
    </location>
</feature>